<proteinExistence type="predicted"/>
<evidence type="ECO:0000313" key="1">
    <source>
        <dbReference type="EMBL" id="KAK3062566.1"/>
    </source>
</evidence>
<keyword evidence="2" id="KW-1185">Reference proteome</keyword>
<protein>
    <submittedName>
        <fullName evidence="1">Uncharacterized protein</fullName>
    </submittedName>
</protein>
<dbReference type="Proteomes" id="UP001186974">
    <property type="component" value="Unassembled WGS sequence"/>
</dbReference>
<evidence type="ECO:0000313" key="2">
    <source>
        <dbReference type="Proteomes" id="UP001186974"/>
    </source>
</evidence>
<gene>
    <name evidence="1" type="ORF">LTS18_003796</name>
</gene>
<name>A0ACC3D6Y8_9PEZI</name>
<sequence length="163" mass="17200">MSSQVSEIVPEAFPARTRSVSGEVNGVHTDVTSIAFADKILFTISQGGRLAHWVHVPLDISSDPTALHANSTSYHNDDDGGGDGSAPTSDLLPMSHLTATTILGGTVPERETVGQLCATQIASAVATKDPDEKRMVVVALGLQDARMDQSGFMDVIELIMQVV</sequence>
<dbReference type="EMBL" id="JAWDJW010007231">
    <property type="protein sequence ID" value="KAK3062566.1"/>
    <property type="molecule type" value="Genomic_DNA"/>
</dbReference>
<organism evidence="1 2">
    <name type="scientific">Coniosporium uncinatum</name>
    <dbReference type="NCBI Taxonomy" id="93489"/>
    <lineage>
        <taxon>Eukaryota</taxon>
        <taxon>Fungi</taxon>
        <taxon>Dikarya</taxon>
        <taxon>Ascomycota</taxon>
        <taxon>Pezizomycotina</taxon>
        <taxon>Dothideomycetes</taxon>
        <taxon>Dothideomycetes incertae sedis</taxon>
        <taxon>Coniosporium</taxon>
    </lineage>
</organism>
<comment type="caution">
    <text evidence="1">The sequence shown here is derived from an EMBL/GenBank/DDBJ whole genome shotgun (WGS) entry which is preliminary data.</text>
</comment>
<reference evidence="1" key="1">
    <citation type="submission" date="2024-09" db="EMBL/GenBank/DDBJ databases">
        <title>Black Yeasts Isolated from many extreme environments.</title>
        <authorList>
            <person name="Coleine C."/>
            <person name="Stajich J.E."/>
            <person name="Selbmann L."/>
        </authorList>
    </citation>
    <scope>NUCLEOTIDE SEQUENCE</scope>
    <source>
        <strain evidence="1">CCFEE 5737</strain>
    </source>
</reference>
<accession>A0ACC3D6Y8</accession>